<dbReference type="STRING" id="74873.A0A084W259"/>
<feature type="region of interest" description="Disordered" evidence="1">
    <location>
        <begin position="109"/>
        <end position="131"/>
    </location>
</feature>
<dbReference type="AlphaFoldDB" id="A0A084W259"/>
<evidence type="ECO:0000313" key="3">
    <source>
        <dbReference type="EnsemblMetazoa" id="ASIC012172-PA"/>
    </source>
</evidence>
<reference evidence="3" key="2">
    <citation type="submission" date="2020-05" db="UniProtKB">
        <authorList>
            <consortium name="EnsemblMetazoa"/>
        </authorList>
    </citation>
    <scope>IDENTIFICATION</scope>
</reference>
<dbReference type="EMBL" id="KE525273">
    <property type="protein sequence ID" value="KFB44303.1"/>
    <property type="molecule type" value="Genomic_DNA"/>
</dbReference>
<proteinExistence type="predicted"/>
<dbReference type="Proteomes" id="UP000030765">
    <property type="component" value="Unassembled WGS sequence"/>
</dbReference>
<evidence type="ECO:0000313" key="4">
    <source>
        <dbReference type="Proteomes" id="UP000030765"/>
    </source>
</evidence>
<sequence length="194" mass="21712">MHSQRVSDRLPVIDVIPSLVVAPPFGRDSYGGRSLPVHTLPSEQRGDQTPVDDGGSMEWLGDDEESIASEPHPLQHPGMINNHINYNKYNSIFYPPEWTGGRFDGWSKQVSPAPSHHHRHRKYDQHSSSSSNIEATIEEVIQRNQSNYTNERTYGPQIPRTMTWNAPASSLGSFLSSTVLSTYSGKTRQPLAEC</sequence>
<accession>A0A084W259</accession>
<evidence type="ECO:0000256" key="1">
    <source>
        <dbReference type="SAM" id="MobiDB-lite"/>
    </source>
</evidence>
<keyword evidence="4" id="KW-1185">Reference proteome</keyword>
<dbReference type="VEuPathDB" id="VectorBase:ASIC012172"/>
<feature type="region of interest" description="Disordered" evidence="1">
    <location>
        <begin position="32"/>
        <end position="54"/>
    </location>
</feature>
<dbReference type="VEuPathDB" id="VectorBase:ASIS023694"/>
<gene>
    <name evidence="2" type="ORF">ZHAS_00012172</name>
</gene>
<dbReference type="EMBL" id="ATLV01019511">
    <property type="status" value="NOT_ANNOTATED_CDS"/>
    <property type="molecule type" value="Genomic_DNA"/>
</dbReference>
<reference evidence="2 4" key="1">
    <citation type="journal article" date="2014" name="BMC Genomics">
        <title>Genome sequence of Anopheles sinensis provides insight into genetics basis of mosquito competence for malaria parasites.</title>
        <authorList>
            <person name="Zhou D."/>
            <person name="Zhang D."/>
            <person name="Ding G."/>
            <person name="Shi L."/>
            <person name="Hou Q."/>
            <person name="Ye Y."/>
            <person name="Xu Y."/>
            <person name="Zhou H."/>
            <person name="Xiong C."/>
            <person name="Li S."/>
            <person name="Yu J."/>
            <person name="Hong S."/>
            <person name="Yu X."/>
            <person name="Zou P."/>
            <person name="Chen C."/>
            <person name="Chang X."/>
            <person name="Wang W."/>
            <person name="Lv Y."/>
            <person name="Sun Y."/>
            <person name="Ma L."/>
            <person name="Shen B."/>
            <person name="Zhu C."/>
        </authorList>
    </citation>
    <scope>NUCLEOTIDE SEQUENCE [LARGE SCALE GENOMIC DNA]</scope>
</reference>
<dbReference type="OrthoDB" id="10576808at2759"/>
<organism evidence="2">
    <name type="scientific">Anopheles sinensis</name>
    <name type="common">Mosquito</name>
    <dbReference type="NCBI Taxonomy" id="74873"/>
    <lineage>
        <taxon>Eukaryota</taxon>
        <taxon>Metazoa</taxon>
        <taxon>Ecdysozoa</taxon>
        <taxon>Arthropoda</taxon>
        <taxon>Hexapoda</taxon>
        <taxon>Insecta</taxon>
        <taxon>Pterygota</taxon>
        <taxon>Neoptera</taxon>
        <taxon>Endopterygota</taxon>
        <taxon>Diptera</taxon>
        <taxon>Nematocera</taxon>
        <taxon>Culicoidea</taxon>
        <taxon>Culicidae</taxon>
        <taxon>Anophelinae</taxon>
        <taxon>Anopheles</taxon>
    </lineage>
</organism>
<evidence type="ECO:0000313" key="2">
    <source>
        <dbReference type="EMBL" id="KFB44303.1"/>
    </source>
</evidence>
<protein>
    <submittedName>
        <fullName evidence="2">AGAP001381-PA-like protein</fullName>
    </submittedName>
</protein>
<dbReference type="EnsemblMetazoa" id="ASIC012172-RA">
    <property type="protein sequence ID" value="ASIC012172-PA"/>
    <property type="gene ID" value="ASIC012172"/>
</dbReference>
<name>A0A084W259_ANOSI</name>